<evidence type="ECO:0000256" key="2">
    <source>
        <dbReference type="ARBA" id="ARBA00022448"/>
    </source>
</evidence>
<dbReference type="GO" id="GO:0005886">
    <property type="term" value="C:plasma membrane"/>
    <property type="evidence" value="ECO:0007669"/>
    <property type="project" value="UniProtKB-SubCell"/>
</dbReference>
<dbReference type="GeneID" id="301813404"/>
<evidence type="ECO:0000259" key="14">
    <source>
        <dbReference type="PROSITE" id="PS50929"/>
    </source>
</evidence>
<dbReference type="Pfam" id="PF00005">
    <property type="entry name" value="ABC_tran"/>
    <property type="match status" value="1"/>
</dbReference>
<dbReference type="Gene3D" id="3.40.50.300">
    <property type="entry name" value="P-loop containing nucleotide triphosphate hydrolases"/>
    <property type="match status" value="1"/>
</dbReference>
<dbReference type="PANTHER" id="PTHR24221">
    <property type="entry name" value="ATP-BINDING CASSETTE SUB-FAMILY B"/>
    <property type="match status" value="1"/>
</dbReference>
<dbReference type="SMART" id="SM00382">
    <property type="entry name" value="AAA"/>
    <property type="match status" value="1"/>
</dbReference>
<protein>
    <submittedName>
        <fullName evidence="15">ABC-type multidrug transport system, ATPase and permease component</fullName>
    </submittedName>
</protein>
<evidence type="ECO:0000256" key="3">
    <source>
        <dbReference type="ARBA" id="ARBA00022475"/>
    </source>
</evidence>
<gene>
    <name evidence="15" type="primary">irp2K</name>
    <name evidence="15" type="ORF">CSING_01170</name>
</gene>
<evidence type="ECO:0000256" key="12">
    <source>
        <dbReference type="SAM" id="Phobius"/>
    </source>
</evidence>
<proteinExistence type="inferred from homology"/>
<dbReference type="InterPro" id="IPR003593">
    <property type="entry name" value="AAA+_ATPase"/>
</dbReference>
<dbReference type="HOGENOM" id="CLU_000604_84_9_11"/>
<feature type="transmembrane region" description="Helical" evidence="12">
    <location>
        <begin position="21"/>
        <end position="43"/>
    </location>
</feature>
<dbReference type="PROSITE" id="PS50929">
    <property type="entry name" value="ABC_TM1F"/>
    <property type="match status" value="1"/>
</dbReference>
<evidence type="ECO:0000313" key="16">
    <source>
        <dbReference type="Proteomes" id="UP000031890"/>
    </source>
</evidence>
<sequence length="588" mass="63651">MTEQKPPITFRQISQPAHRQITVSLLLAVLAAVLSLVPVIVLVELVRTVMLSFQGEPIDASKLWLLVAALMVATVLHGQATVKSLQVSHQADGLLGEHLRQQQITKLGRLPLSWFTRTPSGTVKTYIEDDVTKIHQLIAHAPHDYSAGVLVPLLSLGYMFVVDWRIGLLGLVPLLLAVATMPFMMREFQEKAEKFKSSQKQLDAAVVELVRGIPVIKVFVPEGYDESIFLSRSRSFGGFYREWLHATVHPTALMKIFTSTGFGLLVVAAASPWLITSAGVPVADVLAAFLFINNIAAPLLMLSRTNIMFSEAKAAAADLTEFFNIPVLPPAAGGREPANAGIELKDLSFSYVPDTPVLSGINQKLTAGSITAVVGPSGSGKSTLAALIPRLLDPTEGSVRIGGVPSTDLRSDQLYRRVGFVFQDPYLMRMSVRDNIRLAHPEATDADVVRAARAAQIHERITHLPRGYDSVVGEDAQLSGGEQQRLAIARSILLDAPILVLDEATAFADPDSEAAIQRAITELVAGRTLVVIAHRLHTITGADRILMLENGEVTEAGTHEELVAAGKGYATMWARYQTAQAGIQGEEK</sequence>
<dbReference type="OrthoDB" id="9806127at2"/>
<evidence type="ECO:0000256" key="4">
    <source>
        <dbReference type="ARBA" id="ARBA00022519"/>
    </source>
</evidence>
<keyword evidence="3" id="KW-1003">Cell membrane</keyword>
<dbReference type="InterPro" id="IPR027417">
    <property type="entry name" value="P-loop_NTPase"/>
</dbReference>
<keyword evidence="10 12" id="KW-0472">Membrane</keyword>
<evidence type="ECO:0000256" key="7">
    <source>
        <dbReference type="ARBA" id="ARBA00022840"/>
    </source>
</evidence>
<name>A0A0B6F187_9CORY</name>
<organism evidence="15 16">
    <name type="scientific">Corynebacterium singulare</name>
    <dbReference type="NCBI Taxonomy" id="161899"/>
    <lineage>
        <taxon>Bacteria</taxon>
        <taxon>Bacillati</taxon>
        <taxon>Actinomycetota</taxon>
        <taxon>Actinomycetes</taxon>
        <taxon>Mycobacteriales</taxon>
        <taxon>Corynebacteriaceae</taxon>
        <taxon>Corynebacterium</taxon>
    </lineage>
</organism>
<keyword evidence="5 12" id="KW-0812">Transmembrane</keyword>
<feature type="transmembrane region" description="Helical" evidence="12">
    <location>
        <begin position="256"/>
        <end position="275"/>
    </location>
</feature>
<dbReference type="GO" id="GO:0005524">
    <property type="term" value="F:ATP binding"/>
    <property type="evidence" value="ECO:0007669"/>
    <property type="project" value="UniProtKB-KW"/>
</dbReference>
<dbReference type="GO" id="GO:0140359">
    <property type="term" value="F:ABC-type transporter activity"/>
    <property type="evidence" value="ECO:0007669"/>
    <property type="project" value="InterPro"/>
</dbReference>
<keyword evidence="4" id="KW-0997">Cell inner membrane</keyword>
<dbReference type="SUPFAM" id="SSF52540">
    <property type="entry name" value="P-loop containing nucleoside triphosphate hydrolases"/>
    <property type="match status" value="1"/>
</dbReference>
<comment type="similarity">
    <text evidence="11">Belongs to the ABC transporter superfamily. Siderophore-Fe(3+) uptake transporter (SIUT) (TC 3.A.1.21) family.</text>
</comment>
<feature type="transmembrane region" description="Helical" evidence="12">
    <location>
        <begin position="143"/>
        <end position="160"/>
    </location>
</feature>
<dbReference type="InterPro" id="IPR017871">
    <property type="entry name" value="ABC_transporter-like_CS"/>
</dbReference>
<dbReference type="PANTHER" id="PTHR24221:SF654">
    <property type="entry name" value="ATP-BINDING CASSETTE SUB-FAMILY B MEMBER 6"/>
    <property type="match status" value="1"/>
</dbReference>
<dbReference type="PROSITE" id="PS50893">
    <property type="entry name" value="ABC_TRANSPORTER_2"/>
    <property type="match status" value="1"/>
</dbReference>
<keyword evidence="7" id="KW-0067">ATP-binding</keyword>
<dbReference type="STRING" id="161899.CSING_01170"/>
<keyword evidence="9 12" id="KW-1133">Transmembrane helix</keyword>
<evidence type="ECO:0000313" key="15">
    <source>
        <dbReference type="EMBL" id="AJI77796.1"/>
    </source>
</evidence>
<feature type="transmembrane region" description="Helical" evidence="12">
    <location>
        <begin position="166"/>
        <end position="185"/>
    </location>
</feature>
<dbReference type="GO" id="GO:0016887">
    <property type="term" value="F:ATP hydrolysis activity"/>
    <property type="evidence" value="ECO:0007669"/>
    <property type="project" value="InterPro"/>
</dbReference>
<dbReference type="FunFam" id="3.40.50.300:FF:000221">
    <property type="entry name" value="Multidrug ABC transporter ATP-binding protein"/>
    <property type="match status" value="1"/>
</dbReference>
<evidence type="ECO:0000256" key="9">
    <source>
        <dbReference type="ARBA" id="ARBA00022989"/>
    </source>
</evidence>
<comment type="subcellular location">
    <subcellularLocation>
        <location evidence="1">Cell inner membrane</location>
        <topology evidence="1">Multi-pass membrane protein</topology>
    </subcellularLocation>
</comment>
<feature type="domain" description="ABC transporter" evidence="13">
    <location>
        <begin position="342"/>
        <end position="575"/>
    </location>
</feature>
<dbReference type="RefSeq" id="WP_034970331.1">
    <property type="nucleotide sequence ID" value="NZ_CP010827.1"/>
</dbReference>
<feature type="domain" description="ABC transmembrane type-1" evidence="14">
    <location>
        <begin position="23"/>
        <end position="311"/>
    </location>
</feature>
<dbReference type="EMBL" id="CP010827">
    <property type="protein sequence ID" value="AJI77796.1"/>
    <property type="molecule type" value="Genomic_DNA"/>
</dbReference>
<evidence type="ECO:0000259" key="13">
    <source>
        <dbReference type="PROSITE" id="PS50893"/>
    </source>
</evidence>
<keyword evidence="8" id="KW-1278">Translocase</keyword>
<evidence type="ECO:0000256" key="5">
    <source>
        <dbReference type="ARBA" id="ARBA00022692"/>
    </source>
</evidence>
<dbReference type="Proteomes" id="UP000031890">
    <property type="component" value="Chromosome"/>
</dbReference>
<dbReference type="KEGG" id="csx:CSING_01170"/>
<feature type="transmembrane region" description="Helical" evidence="12">
    <location>
        <begin position="63"/>
        <end position="82"/>
    </location>
</feature>
<evidence type="ECO:0000256" key="11">
    <source>
        <dbReference type="ARBA" id="ARBA00023455"/>
    </source>
</evidence>
<dbReference type="InterPro" id="IPR003439">
    <property type="entry name" value="ABC_transporter-like_ATP-bd"/>
</dbReference>
<dbReference type="Pfam" id="PF00664">
    <property type="entry name" value="ABC_membrane"/>
    <property type="match status" value="1"/>
</dbReference>
<keyword evidence="6" id="KW-0547">Nucleotide-binding</keyword>
<reference evidence="15 16" key="1">
    <citation type="journal article" date="2015" name="Genome Announc.">
        <title>Complete Genome Sequence and Annotation of Corynebacterium singulare DSM 44357, Isolated from a Human Semen Specimen.</title>
        <authorList>
            <person name="Merten M."/>
            <person name="Brinkrolf K."/>
            <person name="Albersmeier A."/>
            <person name="Kutter Y."/>
            <person name="Ruckert C."/>
            <person name="Tauch A."/>
        </authorList>
    </citation>
    <scope>NUCLEOTIDE SEQUENCE [LARGE SCALE GENOMIC DNA]</scope>
    <source>
        <strain evidence="15">IBS B52218</strain>
    </source>
</reference>
<dbReference type="SUPFAM" id="SSF90123">
    <property type="entry name" value="ABC transporter transmembrane region"/>
    <property type="match status" value="1"/>
</dbReference>
<dbReference type="InterPro" id="IPR036640">
    <property type="entry name" value="ABC1_TM_sf"/>
</dbReference>
<evidence type="ECO:0000256" key="6">
    <source>
        <dbReference type="ARBA" id="ARBA00022741"/>
    </source>
</evidence>
<dbReference type="InterPro" id="IPR039421">
    <property type="entry name" value="Type_1_exporter"/>
</dbReference>
<dbReference type="InterPro" id="IPR011527">
    <property type="entry name" value="ABC1_TM_dom"/>
</dbReference>
<accession>A0A0B6F187</accession>
<keyword evidence="2" id="KW-0813">Transport</keyword>
<evidence type="ECO:0000256" key="1">
    <source>
        <dbReference type="ARBA" id="ARBA00004429"/>
    </source>
</evidence>
<dbReference type="Gene3D" id="1.20.1560.10">
    <property type="entry name" value="ABC transporter type 1, transmembrane domain"/>
    <property type="match status" value="1"/>
</dbReference>
<evidence type="ECO:0000256" key="8">
    <source>
        <dbReference type="ARBA" id="ARBA00022967"/>
    </source>
</evidence>
<dbReference type="PROSITE" id="PS00211">
    <property type="entry name" value="ABC_TRANSPORTER_1"/>
    <property type="match status" value="1"/>
</dbReference>
<evidence type="ECO:0000256" key="10">
    <source>
        <dbReference type="ARBA" id="ARBA00023136"/>
    </source>
</evidence>
<dbReference type="AlphaFoldDB" id="A0A0B6F187"/>